<accession>A0A7J8ES25</accession>
<feature type="transmembrane region" description="Helical" evidence="1">
    <location>
        <begin position="36"/>
        <end position="54"/>
    </location>
</feature>
<gene>
    <name evidence="2" type="ORF">HJG59_008639</name>
</gene>
<proteinExistence type="predicted"/>
<dbReference type="EMBL" id="JACASF010000013">
    <property type="protein sequence ID" value="KAF6437909.1"/>
    <property type="molecule type" value="Genomic_DNA"/>
</dbReference>
<protein>
    <submittedName>
        <fullName evidence="2">Uncharacterized protein</fullName>
    </submittedName>
</protein>
<comment type="caution">
    <text evidence="2">The sequence shown here is derived from an EMBL/GenBank/DDBJ whole genome shotgun (WGS) entry which is preliminary data.</text>
</comment>
<evidence type="ECO:0000256" key="1">
    <source>
        <dbReference type="SAM" id="Phobius"/>
    </source>
</evidence>
<feature type="transmembrane region" description="Helical" evidence="1">
    <location>
        <begin position="74"/>
        <end position="98"/>
    </location>
</feature>
<organism evidence="2 3">
    <name type="scientific">Molossus molossus</name>
    <name type="common">Pallas' mastiff bat</name>
    <name type="synonym">Vespertilio molossus</name>
    <dbReference type="NCBI Taxonomy" id="27622"/>
    <lineage>
        <taxon>Eukaryota</taxon>
        <taxon>Metazoa</taxon>
        <taxon>Chordata</taxon>
        <taxon>Craniata</taxon>
        <taxon>Vertebrata</taxon>
        <taxon>Euteleostomi</taxon>
        <taxon>Mammalia</taxon>
        <taxon>Eutheria</taxon>
        <taxon>Laurasiatheria</taxon>
        <taxon>Chiroptera</taxon>
        <taxon>Yangochiroptera</taxon>
        <taxon>Molossidae</taxon>
        <taxon>Molossus</taxon>
    </lineage>
</organism>
<reference evidence="2 3" key="1">
    <citation type="journal article" date="2020" name="Nature">
        <title>Six reference-quality genomes reveal evolution of bat adaptations.</title>
        <authorList>
            <person name="Jebb D."/>
            <person name="Huang Z."/>
            <person name="Pippel M."/>
            <person name="Hughes G.M."/>
            <person name="Lavrichenko K."/>
            <person name="Devanna P."/>
            <person name="Winkler S."/>
            <person name="Jermiin L.S."/>
            <person name="Skirmuntt E.C."/>
            <person name="Katzourakis A."/>
            <person name="Burkitt-Gray L."/>
            <person name="Ray D.A."/>
            <person name="Sullivan K.A.M."/>
            <person name="Roscito J.G."/>
            <person name="Kirilenko B.M."/>
            <person name="Davalos L.M."/>
            <person name="Corthals A.P."/>
            <person name="Power M.L."/>
            <person name="Jones G."/>
            <person name="Ransome R.D."/>
            <person name="Dechmann D.K.N."/>
            <person name="Locatelli A.G."/>
            <person name="Puechmaille S.J."/>
            <person name="Fedrigo O."/>
            <person name="Jarvis E.D."/>
            <person name="Hiller M."/>
            <person name="Vernes S.C."/>
            <person name="Myers E.W."/>
            <person name="Teeling E.C."/>
        </authorList>
    </citation>
    <scope>NUCLEOTIDE SEQUENCE [LARGE SCALE GENOMIC DNA]</scope>
    <source>
        <strain evidence="2">MMolMol1</strain>
        <tissue evidence="2">Muscle</tissue>
    </source>
</reference>
<evidence type="ECO:0000313" key="2">
    <source>
        <dbReference type="EMBL" id="KAF6437909.1"/>
    </source>
</evidence>
<dbReference type="InParanoid" id="A0A7J8ES25"/>
<keyword evidence="1" id="KW-0472">Membrane</keyword>
<name>A0A7J8ES25_MOLMO</name>
<keyword evidence="3" id="KW-1185">Reference proteome</keyword>
<dbReference type="AlphaFoldDB" id="A0A7J8ES25"/>
<dbReference type="Proteomes" id="UP000550707">
    <property type="component" value="Unassembled WGS sequence"/>
</dbReference>
<evidence type="ECO:0000313" key="3">
    <source>
        <dbReference type="Proteomes" id="UP000550707"/>
    </source>
</evidence>
<keyword evidence="1" id="KW-0812">Transmembrane</keyword>
<keyword evidence="1" id="KW-1133">Transmembrane helix</keyword>
<sequence>MLELARSSCVFYEWVESARWLGVCCVNTKCSLKSTLLFDTSAFVCLFVCLGVFISSHQVKLGCLALVWVDCRKFCALFFVCPLRSFCCFFFFFVRIYFFPPIFKVNFIFPKSPILEFACWDSLASFSPYFALVLTFLFVVEVTAFCSKFSCIQGEPAQLRLHSSEFSVSIAHSSLLL</sequence>
<feature type="transmembrane region" description="Helical" evidence="1">
    <location>
        <begin position="129"/>
        <end position="151"/>
    </location>
</feature>